<evidence type="ECO:0000313" key="1">
    <source>
        <dbReference type="EMBL" id="JAH65478.1"/>
    </source>
</evidence>
<dbReference type="EMBL" id="GBXM01043099">
    <property type="protein sequence ID" value="JAH65478.1"/>
    <property type="molecule type" value="Transcribed_RNA"/>
</dbReference>
<accession>A0A0E9UKH7</accession>
<sequence>MNTIKYWLILFKEKTLPQPKNRTGDAFPSSGIDCMPMRDASNV</sequence>
<proteinExistence type="predicted"/>
<name>A0A0E9UKH7_ANGAN</name>
<organism evidence="1">
    <name type="scientific">Anguilla anguilla</name>
    <name type="common">European freshwater eel</name>
    <name type="synonym">Muraena anguilla</name>
    <dbReference type="NCBI Taxonomy" id="7936"/>
    <lineage>
        <taxon>Eukaryota</taxon>
        <taxon>Metazoa</taxon>
        <taxon>Chordata</taxon>
        <taxon>Craniata</taxon>
        <taxon>Vertebrata</taxon>
        <taxon>Euteleostomi</taxon>
        <taxon>Actinopterygii</taxon>
        <taxon>Neopterygii</taxon>
        <taxon>Teleostei</taxon>
        <taxon>Anguilliformes</taxon>
        <taxon>Anguillidae</taxon>
        <taxon>Anguilla</taxon>
    </lineage>
</organism>
<protein>
    <submittedName>
        <fullName evidence="1">Uncharacterized protein</fullName>
    </submittedName>
</protein>
<reference evidence="1" key="2">
    <citation type="journal article" date="2015" name="Fish Shellfish Immunol.">
        <title>Early steps in the European eel (Anguilla anguilla)-Vibrio vulnificus interaction in the gills: Role of the RtxA13 toxin.</title>
        <authorList>
            <person name="Callol A."/>
            <person name="Pajuelo D."/>
            <person name="Ebbesson L."/>
            <person name="Teles M."/>
            <person name="MacKenzie S."/>
            <person name="Amaro C."/>
        </authorList>
    </citation>
    <scope>NUCLEOTIDE SEQUENCE</scope>
</reference>
<dbReference type="AlphaFoldDB" id="A0A0E9UKH7"/>
<reference evidence="1" key="1">
    <citation type="submission" date="2014-11" db="EMBL/GenBank/DDBJ databases">
        <authorList>
            <person name="Amaro Gonzalez C."/>
        </authorList>
    </citation>
    <scope>NUCLEOTIDE SEQUENCE</scope>
</reference>